<feature type="compositionally biased region" description="Basic and acidic residues" evidence="10">
    <location>
        <begin position="3331"/>
        <end position="3357"/>
    </location>
</feature>
<evidence type="ECO:0000256" key="7">
    <source>
        <dbReference type="ARBA" id="ARBA00022840"/>
    </source>
</evidence>
<feature type="compositionally biased region" description="Polar residues" evidence="10">
    <location>
        <begin position="3243"/>
        <end position="3254"/>
    </location>
</feature>
<dbReference type="EMBL" id="JAQGDS010000008">
    <property type="protein sequence ID" value="KAJ6258797.1"/>
    <property type="molecule type" value="Genomic_DNA"/>
</dbReference>
<feature type="compositionally biased region" description="Pro residues" evidence="10">
    <location>
        <begin position="1217"/>
        <end position="1226"/>
    </location>
</feature>
<feature type="region of interest" description="Disordered" evidence="10">
    <location>
        <begin position="1638"/>
        <end position="1657"/>
    </location>
</feature>
<dbReference type="GO" id="GO:0005524">
    <property type="term" value="F:ATP binding"/>
    <property type="evidence" value="ECO:0007669"/>
    <property type="project" value="UniProtKB-KW"/>
</dbReference>
<dbReference type="FunFam" id="3.40.50.300:FF:001218">
    <property type="entry name" value="AAA family ATPase, putative"/>
    <property type="match status" value="1"/>
</dbReference>
<dbReference type="FunFam" id="1.10.8.60:FF:000016">
    <property type="entry name" value="ATPase family AAA domain-containing protein 2B"/>
    <property type="match status" value="1"/>
</dbReference>
<feature type="compositionally biased region" description="Basic and acidic residues" evidence="10">
    <location>
        <begin position="3288"/>
        <end position="3317"/>
    </location>
</feature>
<feature type="region of interest" description="Disordered" evidence="10">
    <location>
        <begin position="1454"/>
        <end position="1510"/>
    </location>
</feature>
<feature type="compositionally biased region" description="Basic residues" evidence="10">
    <location>
        <begin position="505"/>
        <end position="519"/>
    </location>
</feature>
<keyword evidence="7" id="KW-0067">ATP-binding</keyword>
<feature type="compositionally biased region" description="Acidic residues" evidence="10">
    <location>
        <begin position="170"/>
        <end position="187"/>
    </location>
</feature>
<dbReference type="GO" id="GO:0016887">
    <property type="term" value="F:ATP hydrolysis activity"/>
    <property type="evidence" value="ECO:0007669"/>
    <property type="project" value="InterPro"/>
</dbReference>
<keyword evidence="8" id="KW-0103">Bromodomain</keyword>
<feature type="region of interest" description="Disordered" evidence="10">
    <location>
        <begin position="1698"/>
        <end position="1719"/>
    </location>
</feature>
<dbReference type="GO" id="GO:0006337">
    <property type="term" value="P:nucleosome disassembly"/>
    <property type="evidence" value="ECO:0007669"/>
    <property type="project" value="TreeGrafter"/>
</dbReference>
<evidence type="ECO:0000256" key="3">
    <source>
        <dbReference type="ARBA" id="ARBA00006914"/>
    </source>
</evidence>
<keyword evidence="5" id="KW-0547">Nucleotide-binding</keyword>
<dbReference type="InterPro" id="IPR003959">
    <property type="entry name" value="ATPase_AAA_core"/>
</dbReference>
<name>A0AAD6IUX1_DREDA</name>
<feature type="compositionally biased region" description="Polar residues" evidence="10">
    <location>
        <begin position="2205"/>
        <end position="2214"/>
    </location>
</feature>
<feature type="region of interest" description="Disordered" evidence="10">
    <location>
        <begin position="3331"/>
        <end position="3369"/>
    </location>
</feature>
<feature type="compositionally biased region" description="Acidic residues" evidence="10">
    <location>
        <begin position="118"/>
        <end position="133"/>
    </location>
</feature>
<dbReference type="GO" id="GO:0003682">
    <property type="term" value="F:chromatin binding"/>
    <property type="evidence" value="ECO:0007669"/>
    <property type="project" value="TreeGrafter"/>
</dbReference>
<dbReference type="Proteomes" id="UP001221413">
    <property type="component" value="Unassembled WGS sequence"/>
</dbReference>
<dbReference type="PANTHER" id="PTHR23069">
    <property type="entry name" value="AAA DOMAIN-CONTAINING"/>
    <property type="match status" value="1"/>
</dbReference>
<comment type="caution">
    <text evidence="12">The sequence shown here is derived from an EMBL/GenBank/DDBJ whole genome shotgun (WGS) entry which is preliminary data.</text>
</comment>
<evidence type="ECO:0000256" key="9">
    <source>
        <dbReference type="ARBA" id="ARBA00023242"/>
    </source>
</evidence>
<dbReference type="InterPro" id="IPR041569">
    <property type="entry name" value="AAA_lid_3"/>
</dbReference>
<dbReference type="GO" id="GO:0006334">
    <property type="term" value="P:nucleosome assembly"/>
    <property type="evidence" value="ECO:0007669"/>
    <property type="project" value="TreeGrafter"/>
</dbReference>
<dbReference type="Gene3D" id="3.40.50.200">
    <property type="entry name" value="Peptidase S8/S53 domain"/>
    <property type="match status" value="2"/>
</dbReference>
<dbReference type="InterPro" id="IPR027417">
    <property type="entry name" value="P-loop_NTPase"/>
</dbReference>
<feature type="compositionally biased region" description="Basic residues" evidence="10">
    <location>
        <begin position="137"/>
        <end position="153"/>
    </location>
</feature>
<accession>A0AAD6IUX1</accession>
<dbReference type="SUPFAM" id="SSF52540">
    <property type="entry name" value="P-loop containing nucleoside triphosphate hydrolases"/>
    <property type="match status" value="2"/>
</dbReference>
<keyword evidence="9" id="KW-0539">Nucleus</keyword>
<keyword evidence="4" id="KW-0158">Chromosome</keyword>
<dbReference type="GO" id="GO:0000785">
    <property type="term" value="C:chromatin"/>
    <property type="evidence" value="ECO:0007669"/>
    <property type="project" value="UniProtKB-ARBA"/>
</dbReference>
<dbReference type="SMART" id="SM00382">
    <property type="entry name" value="AAA"/>
    <property type="match status" value="1"/>
</dbReference>
<comment type="subcellular location">
    <subcellularLocation>
        <location evidence="2">Chromosome</location>
    </subcellularLocation>
    <subcellularLocation>
        <location evidence="1">Nucleus</location>
    </subcellularLocation>
</comment>
<feature type="compositionally biased region" description="Acidic residues" evidence="10">
    <location>
        <begin position="416"/>
        <end position="426"/>
    </location>
</feature>
<feature type="region of interest" description="Disordered" evidence="10">
    <location>
        <begin position="1202"/>
        <end position="1228"/>
    </location>
</feature>
<evidence type="ECO:0000256" key="4">
    <source>
        <dbReference type="ARBA" id="ARBA00022454"/>
    </source>
</evidence>
<feature type="compositionally biased region" description="Low complexity" evidence="10">
    <location>
        <begin position="1698"/>
        <end position="1714"/>
    </location>
</feature>
<feature type="compositionally biased region" description="Low complexity" evidence="10">
    <location>
        <begin position="278"/>
        <end position="294"/>
    </location>
</feature>
<dbReference type="InterPro" id="IPR045199">
    <property type="entry name" value="ATAD2-like"/>
</dbReference>
<keyword evidence="6" id="KW-0378">Hydrolase</keyword>
<feature type="region of interest" description="Disordered" evidence="10">
    <location>
        <begin position="217"/>
        <end position="569"/>
    </location>
</feature>
<feature type="domain" description="AAA+ ATPase" evidence="11">
    <location>
        <begin position="741"/>
        <end position="882"/>
    </location>
</feature>
<protein>
    <recommendedName>
        <fullName evidence="11">AAA+ ATPase domain-containing protein</fullName>
    </recommendedName>
</protein>
<feature type="compositionally biased region" description="Basic and acidic residues" evidence="10">
    <location>
        <begin position="3093"/>
        <end position="3109"/>
    </location>
</feature>
<feature type="compositionally biased region" description="Low complexity" evidence="10">
    <location>
        <begin position="1558"/>
        <end position="1572"/>
    </location>
</feature>
<proteinExistence type="inferred from homology"/>
<feature type="region of interest" description="Disordered" evidence="10">
    <location>
        <begin position="3229"/>
        <end position="3317"/>
    </location>
</feature>
<dbReference type="GO" id="GO:0042393">
    <property type="term" value="F:histone binding"/>
    <property type="evidence" value="ECO:0007669"/>
    <property type="project" value="UniProtKB-ARBA"/>
</dbReference>
<evidence type="ECO:0000256" key="8">
    <source>
        <dbReference type="ARBA" id="ARBA00023117"/>
    </source>
</evidence>
<feature type="compositionally biased region" description="Acidic residues" evidence="10">
    <location>
        <begin position="466"/>
        <end position="481"/>
    </location>
</feature>
<evidence type="ECO:0000256" key="2">
    <source>
        <dbReference type="ARBA" id="ARBA00004286"/>
    </source>
</evidence>
<feature type="compositionally biased region" description="Basic residues" evidence="10">
    <location>
        <begin position="98"/>
        <end position="107"/>
    </location>
</feature>
<dbReference type="GO" id="GO:0005634">
    <property type="term" value="C:nucleus"/>
    <property type="evidence" value="ECO:0007669"/>
    <property type="project" value="UniProtKB-SubCell"/>
</dbReference>
<feature type="region of interest" description="Disordered" evidence="10">
    <location>
        <begin position="1"/>
        <end position="202"/>
    </location>
</feature>
<feature type="region of interest" description="Disordered" evidence="10">
    <location>
        <begin position="658"/>
        <end position="678"/>
    </location>
</feature>
<feature type="compositionally biased region" description="Polar residues" evidence="10">
    <location>
        <begin position="1495"/>
        <end position="1510"/>
    </location>
</feature>
<gene>
    <name evidence="12" type="ORF">Dda_6851</name>
</gene>
<dbReference type="Pfam" id="PF17862">
    <property type="entry name" value="AAA_lid_3"/>
    <property type="match status" value="1"/>
</dbReference>
<dbReference type="FunFam" id="3.40.50.300:FF:000061">
    <property type="entry name" value="ATPase family, AAA domain-containing 2"/>
    <property type="match status" value="1"/>
</dbReference>
<dbReference type="GO" id="GO:0045815">
    <property type="term" value="P:transcription initiation-coupled chromatin remodeling"/>
    <property type="evidence" value="ECO:0007669"/>
    <property type="project" value="TreeGrafter"/>
</dbReference>
<dbReference type="Gene3D" id="3.40.50.300">
    <property type="entry name" value="P-loop containing nucleotide triphosphate hydrolases"/>
    <property type="match status" value="2"/>
</dbReference>
<feature type="region of interest" description="Disordered" evidence="10">
    <location>
        <begin position="589"/>
        <end position="609"/>
    </location>
</feature>
<feature type="compositionally biased region" description="Basic and acidic residues" evidence="10">
    <location>
        <begin position="1924"/>
        <end position="1933"/>
    </location>
</feature>
<feature type="region of interest" description="Disordered" evidence="10">
    <location>
        <begin position="3077"/>
        <end position="3109"/>
    </location>
</feature>
<sequence length="3884" mass="431680">MPNRGRKTQSITSLVVDPDRLGDDSDDDDFDPHASHATPSKRHNRTPKKGRSTSKRSKPRRRREEYEEDDDDLSRGSWSHSESSESEDDLEMNAAGRPARRAVKNHKINYGESSASEPDFDEPEAIFTDDEEDVKPSKSRKAKSGKTPKKQAPKKAPASTRRNLRRQALTEDEDEVSVPATDDEEDTPQQAPPPQQPKSLIVKLKFNRKVFDEVIMARKGSASAPSQNTGLYQRRSSRLASLDPENTAADLPTTRTTRGKSREPTQSPTGANRRSRSTSRPTTGSKAPTSTAPTRSRRITRAASRASSEGAVSIGDDAPHDDMEVEHPHPAPHLAMSRITEESTQHSSSNGQLTNGDSANKDANFQPAEDAADAGKRITRASVALKKENVETGGIFDDEEEEQEDAQVISDVVDVNMEDDDEEDEGPVMRRRTRGAARRQQTPPSEFNTPKKQLPSRKSKRSSKDSDDEYEEDPDDEDDGDGGGSDSEQPEPAEDDDEADEYRGRRTRGAASQKKRRRSQMSTDQAIDLDELAEEARDLGKERKRTRRENRMLMAEEDSSQGRRPRRAAEKPVDYRVWRPEELLVIDEGTPPPTIIGKKNGKKGKNGGPGARPLFNTHGIFGGIGQEPSILGADRNLGFNDSDSSDDDAQMMHAGGTDAVVPPVSAGGKRDSISRQGGPMDMGKITAAQKQNLADADPIGIDPNVDFSKVGGLAEHINQLKEMVALPLMYPEVFQNLGITPPRGVLFHGPPGTGKTLLARALANSCSANGKQITFYMRKGADILSKWVGEAERQVRLLFADARKNAPSIIFFDEIDGLAPVRSSKQDQIHASIVSTLLALMDGMDGRGQVIVIGATNRPDSIDPALRRPGRFDREFYFPLPDKTSRRAIIDIHTSNWTPPLSDNFKNELASLTKGYGGADLRALCTEAALNAVQRKYPQIYRDTDKKFLIDPKSIEVTARDFMLSVDKIVPSSERSSTSGASPLPEHIAPLLTPTLNMVKEKLDQVFPQKKTQSALQEAEYEPYTDADGGFGREKMLKDFENTRVFKPRILIHGQQGMGQGYLGAALLHQFEGMHIQTINLPILMGDPAKNAEATLIQLFVELRRHKPSVLYIPDLENWFSAVSNDVLMTFLHLVSSIGSSERILLLGMTSAEIEEINATIVRDLFGYSKKCRISIQKPDESQRDQFFQRVISFIRKSPKEFPDPTMRPKRKIEPLPIAPPPPPKAPTKAEIRNQLQNDKYYVGVIPQERLEQLHVPPPTDDVVSDIRPEPDVRMIKDAEGVDMVFDVTRDRAFYNLDLEVIEERVFNGYYIKPSQFVQDIAHVAADCYASGDRSAILLGSEMKTNVEISIFDLEKEQPGLWAEWHGVWNRVQARLKKKDGEDGGAPAAITIADSDESTARAEQGDFQPPVAGPSTTPFQKKIFAVSSGSAPFQQAQMQMMPPLIEERDVDSSNGYIASGEMGPKDSDGDAVMSDIPAVGSSSNPQTSSDQSSTFKTAAQSQSMIPNPSQNAPVLATQISAINNTQTVQSETAAARYSSAVGISSTYTQFEQNTLNASSTTTTSGKKTSQSQENSNDTNNRLSNHTSGSNRTDVPQDTPPARPAGTFLSDASGGSSSMRHQQLLQHASTTTGYECPIAFGDSQLPDTQPLASSDGSVPSQLATGGLLNFSTQATAGLSNSSQQSPLASLALRHAAARAADLPGPSPTSSVPTPVLRRHVSPDPHLQLDLEELRAFQRRLVTVSAGFTIEQLEQVNAAVMDLVWRHRGNWDRNEILKEAAEVVEEVLEDVAEMERLMRMRKLHWKAIRREDEEMRIRRDDEEIESWVFTIRPTGVNFPGIADIIRREITYLRADGSTITNERFVEGLYGGLIFFYINATESTVEELLTTFQLFVELSGSHADSPPVNPPDRPRSPSAGKVRRLSKREDEPYEPDLRRLDHCRRDLCLLSQPPGDTPGTVPKPVRDGCTYYRDANGGAGTLVYIFGTGILKDHTSFENVDWSQVKWFSSDQDATPFTDDENNPIGTEAASRILDPTFGTAPKAKIAVAKGTNKFGKLTWYSVIETIILIGKHIREIRTSGGPLSEASIVIAFSWEMAAHPKLGSDDIHSRHQVIFAQVVTELTNRDPRTIIVAPGHWSGDITTVSTVVGVLASTASPYPEFSIRDVMRHIMRMAHSRMPVAVWRTNPEKAWLFPPIVWNGITASPQSCTRRPQSQPREGLISRRSSPDACDMNGMLVDQVDPDVRSGKPDEIKNWMFFISPGRERTTDILEIRHHIKTNIGKDESIEEQWEFDFREDPVWFHLKISRAQATEIADKWKTTISQLQSLDTFRRENVIDFPEAEVEKMEKVTNSTKRHPGEIKKRDILRNQRQDPDWALRMISRDPNHTDDDGNYYYDAGEGKSDHVYVYVVDTGAWPNHPPNVVQLTPQTYDGSPEALNFIVVGGVSTMGSRVFQTGPSVKISAPADRMVVASRDGEGDGIFLAQGTPYGAAMVSGILATYMASGMSTTEARQQLYGLAYSRRPADASRPSGNEIGPDPYPKVVWNGIRRYAINAPQQIKKRAKEDGVNITIPIGSEHLEGNRTEQKSWVFFIDTEHAFDTELEKIKTFVKGLGNDATEEKWTRNFNGGYMFIEIRTLRWRAIQIMTKWGSSQPLSVCEEREALYSSQIPIKAPFDISKIGNMNKTKDAGANEDKSGTLNKRALRRRDGKARDAPYNLRIVSQGRGQPVPKQYYYDSSEGEGVNMYIVGTGSDLTHKEFAHIKREDWRVIWGDETKEGQQMDDESGFGTAIASQIFGDRAGTARKARPISVIVNNKDKVDPILYLRAIARMIEDIQKQGNRYIAVINMAIGFMAPSMSSTNAAIHSIFIQQFEALTSMRNVLITVSPMGSGAVAPASYFPGNMDLEFPSARSNIISAGGVDSQGKLIFSLPGSVSAPAADVWIAAIPSQNPLPDGGRQGLSIEIAASTVAGVLATFISKGNSPRQAKILLYQNAYSRRPADSKPDPKAVYPPVVYNGEDPDSDKLDPKVYEKRDKLSSLTDEEFYNLDDSNYASPDVIEVEDQDDNNEDASQVVVTVDAPGCNHPLRRSAPTHTIVRRDGSKKSKDSKDRITKTVTNPCEEATLAPTIPSEMSAFTPTSLSMEPMSTIAWVYNETFCKISGEQMSSVLFEHPVQVPEHEIIKLLPLKALGYSKTLEAVDAVKKIIRQEGLDVRAAVVKAVISFGVTDQSVLDEITNPPKPKLPSAPTASSSRTQPANVSEGYIPPHQRWKQQERGTGTAYIPPHLRQKQQAGEKKPKEGENGGEEKKESMSDVSDIKKDIRRTNTTISELQRDIAQAKRDNSSLESQKSRLESQVRDHAAEASSQRRKQEDCRERIAETKRVKEEITTLDEYASATIATIGGSRRGLQQAEAWLDECSATVKQHAAQLQPVQGAAKRTASKKQLQREFERRRKLLADVSGMLGGIRGLTGVETRASEWQGKAMPKLFGKNADEAAEVKLEPETVNCESESKRMSESAQASAWERLMSATPAIDEISRQISVTDLIALTRTSSATRAAFYSPYRMRVDLRLKLSRNFKDPDLLLAIMRRYKIVVGGKRAVSMIWEDVMDEDSITWELCVLMKHYDALRFHLEHYQELVCFMEQEKGKIRDARFEWAVFKGRNVVLTVNILASENKHPIPQFFGKFCLTVLNCFSSVDATFIGYPEFTLNKIMAKRISTKRGYNEHSRLIDGHHEVQDFLDRGWLLIPTRTLKELTNGPPNVGSQRHAFAKNSCNSPIRIIHKPYLRLHQQTEKELGTIARIREEKYRYVDILPPVWIDRTWVKMRPTFKIDPTSLGAKAKGQGMLSWMEKVNKVRTDKIHHSSEIAANFLEEYSLEYSREWFAELRGE</sequence>
<feature type="region of interest" description="Disordered" evidence="10">
    <location>
        <begin position="1556"/>
        <end position="1627"/>
    </location>
</feature>
<feature type="region of interest" description="Disordered" evidence="10">
    <location>
        <begin position="2994"/>
        <end position="3024"/>
    </location>
</feature>
<evidence type="ECO:0000256" key="5">
    <source>
        <dbReference type="ARBA" id="ARBA00022741"/>
    </source>
</evidence>
<feature type="compositionally biased region" description="Polar residues" evidence="10">
    <location>
        <begin position="1612"/>
        <end position="1627"/>
    </location>
</feature>
<feature type="compositionally biased region" description="Basic residues" evidence="10">
    <location>
        <begin position="39"/>
        <end position="61"/>
    </location>
</feature>
<feature type="compositionally biased region" description="Polar residues" evidence="10">
    <location>
        <begin position="345"/>
        <end position="363"/>
    </location>
</feature>
<dbReference type="InterPro" id="IPR003593">
    <property type="entry name" value="AAA+_ATPase"/>
</dbReference>
<reference evidence="12" key="1">
    <citation type="submission" date="2023-01" db="EMBL/GenBank/DDBJ databases">
        <title>The chitinases involved in constricting ring structure development in the nematode-trapping fungus Drechslerella dactyloides.</title>
        <authorList>
            <person name="Wang R."/>
            <person name="Zhang L."/>
            <person name="Tang P."/>
            <person name="Li S."/>
            <person name="Liang L."/>
        </authorList>
    </citation>
    <scope>NUCLEOTIDE SEQUENCE</scope>
    <source>
        <strain evidence="12">YMF1.00031</strain>
    </source>
</reference>
<feature type="region of interest" description="Disordered" evidence="10">
    <location>
        <begin position="1395"/>
        <end position="1416"/>
    </location>
</feature>
<feature type="compositionally biased region" description="Polar residues" evidence="10">
    <location>
        <begin position="1644"/>
        <end position="1657"/>
    </location>
</feature>
<evidence type="ECO:0000259" key="11">
    <source>
        <dbReference type="SMART" id="SM00382"/>
    </source>
</evidence>
<dbReference type="PANTHER" id="PTHR23069:SF0">
    <property type="entry name" value="TAT-BINDING HOMOLOG 7"/>
    <property type="match status" value="1"/>
</dbReference>
<evidence type="ECO:0000256" key="1">
    <source>
        <dbReference type="ARBA" id="ARBA00004123"/>
    </source>
</evidence>
<dbReference type="PROSITE" id="PS00674">
    <property type="entry name" value="AAA"/>
    <property type="match status" value="1"/>
</dbReference>
<evidence type="ECO:0000313" key="12">
    <source>
        <dbReference type="EMBL" id="KAJ6258797.1"/>
    </source>
</evidence>
<organism evidence="12 13">
    <name type="scientific">Drechslerella dactyloides</name>
    <name type="common">Nematode-trapping fungus</name>
    <name type="synonym">Arthrobotrys dactyloides</name>
    <dbReference type="NCBI Taxonomy" id="74499"/>
    <lineage>
        <taxon>Eukaryota</taxon>
        <taxon>Fungi</taxon>
        <taxon>Dikarya</taxon>
        <taxon>Ascomycota</taxon>
        <taxon>Pezizomycotina</taxon>
        <taxon>Orbiliomycetes</taxon>
        <taxon>Orbiliales</taxon>
        <taxon>Orbiliaceae</taxon>
        <taxon>Drechslerella</taxon>
    </lineage>
</organism>
<evidence type="ECO:0000256" key="6">
    <source>
        <dbReference type="ARBA" id="ARBA00022801"/>
    </source>
</evidence>
<dbReference type="GO" id="GO:0140674">
    <property type="term" value="F:ATP-dependent histone chaperone activity"/>
    <property type="evidence" value="ECO:0007669"/>
    <property type="project" value="UniProtKB-ARBA"/>
</dbReference>
<dbReference type="GO" id="GO:0006508">
    <property type="term" value="P:proteolysis"/>
    <property type="evidence" value="ECO:0007669"/>
    <property type="project" value="InterPro"/>
</dbReference>
<keyword evidence="13" id="KW-1185">Reference proteome</keyword>
<feature type="compositionally biased region" description="Basic and acidic residues" evidence="10">
    <location>
        <begin position="317"/>
        <end position="329"/>
    </location>
</feature>
<dbReference type="Gene3D" id="1.10.8.60">
    <property type="match status" value="1"/>
</dbReference>
<evidence type="ECO:0000313" key="13">
    <source>
        <dbReference type="Proteomes" id="UP001221413"/>
    </source>
</evidence>
<dbReference type="SUPFAM" id="SSF52743">
    <property type="entry name" value="Subtilisin-like"/>
    <property type="match status" value="2"/>
</dbReference>
<comment type="similarity">
    <text evidence="3">Belongs to the AAA ATPase family.</text>
</comment>
<feature type="compositionally biased region" description="Low complexity" evidence="10">
    <location>
        <begin position="1481"/>
        <end position="1494"/>
    </location>
</feature>
<evidence type="ECO:0000256" key="10">
    <source>
        <dbReference type="SAM" id="MobiDB-lite"/>
    </source>
</evidence>
<feature type="region of interest" description="Disordered" evidence="10">
    <location>
        <begin position="1898"/>
        <end position="1933"/>
    </location>
</feature>
<dbReference type="InterPro" id="IPR003960">
    <property type="entry name" value="ATPase_AAA_CS"/>
</dbReference>
<dbReference type="GO" id="GO:0004252">
    <property type="term" value="F:serine-type endopeptidase activity"/>
    <property type="evidence" value="ECO:0007669"/>
    <property type="project" value="InterPro"/>
</dbReference>
<feature type="compositionally biased region" description="Acidic residues" evidence="10">
    <location>
        <begin position="488"/>
        <end position="500"/>
    </location>
</feature>
<dbReference type="Pfam" id="PF00004">
    <property type="entry name" value="AAA"/>
    <property type="match status" value="2"/>
</dbReference>
<feature type="compositionally biased region" description="Acidic residues" evidence="10">
    <location>
        <begin position="396"/>
        <end position="405"/>
    </location>
</feature>
<feature type="region of interest" description="Disordered" evidence="10">
    <location>
        <begin position="2205"/>
        <end position="2226"/>
    </location>
</feature>
<dbReference type="InterPro" id="IPR036852">
    <property type="entry name" value="Peptidase_S8/S53_dom_sf"/>
</dbReference>
<feature type="compositionally biased region" description="Polar residues" evidence="10">
    <location>
        <begin position="1573"/>
        <end position="1595"/>
    </location>
</feature>